<evidence type="ECO:0008006" key="3">
    <source>
        <dbReference type="Google" id="ProtNLM"/>
    </source>
</evidence>
<dbReference type="EMBL" id="JAODUO010000344">
    <property type="protein sequence ID" value="KAK2182626.1"/>
    <property type="molecule type" value="Genomic_DNA"/>
</dbReference>
<gene>
    <name evidence="1" type="ORF">NP493_344g00017</name>
</gene>
<proteinExistence type="predicted"/>
<reference evidence="1" key="1">
    <citation type="journal article" date="2023" name="Mol. Biol. Evol.">
        <title>Third-Generation Sequencing Reveals the Adaptive Role of the Epigenome in Three Deep-Sea Polychaetes.</title>
        <authorList>
            <person name="Perez M."/>
            <person name="Aroh O."/>
            <person name="Sun Y."/>
            <person name="Lan Y."/>
            <person name="Juniper S.K."/>
            <person name="Young C.R."/>
            <person name="Angers B."/>
            <person name="Qian P.Y."/>
        </authorList>
    </citation>
    <scope>NUCLEOTIDE SEQUENCE</scope>
    <source>
        <strain evidence="1">R07B-5</strain>
    </source>
</reference>
<keyword evidence="2" id="KW-1185">Reference proteome</keyword>
<name>A0AAD9L3W5_RIDPI</name>
<evidence type="ECO:0000313" key="1">
    <source>
        <dbReference type="EMBL" id="KAK2182626.1"/>
    </source>
</evidence>
<dbReference type="Proteomes" id="UP001209878">
    <property type="component" value="Unassembled WGS sequence"/>
</dbReference>
<dbReference type="PRINTS" id="PR01345">
    <property type="entry name" value="CERVTRCPTASE"/>
</dbReference>
<dbReference type="AlphaFoldDB" id="A0AAD9L3W5"/>
<protein>
    <recommendedName>
        <fullName evidence="3">Reverse transcriptase domain-containing protein</fullName>
    </recommendedName>
</protein>
<accession>A0AAD9L3W5</accession>
<sequence>MLFNFGKCKCLHTGHGNEDAQYTMGGTVLNTTLKERDLGLTISADMKVSGQCGIAAAKGNQIIGLIRRYIAYKEKELIMPLYKTIVMPHLEYCTQAWKPYRKKDIDMLERVRRRATQIIPKLRNISYEMRLKECVLTTLESRRLRADQIEVFKILNGYENIDRNIFHGQGREKD</sequence>
<dbReference type="PANTHER" id="PTHR33332">
    <property type="entry name" value="REVERSE TRANSCRIPTASE DOMAIN-CONTAINING PROTEIN"/>
    <property type="match status" value="1"/>
</dbReference>
<comment type="caution">
    <text evidence="1">The sequence shown here is derived from an EMBL/GenBank/DDBJ whole genome shotgun (WGS) entry which is preliminary data.</text>
</comment>
<evidence type="ECO:0000313" key="2">
    <source>
        <dbReference type="Proteomes" id="UP001209878"/>
    </source>
</evidence>
<organism evidence="1 2">
    <name type="scientific">Ridgeia piscesae</name>
    <name type="common">Tubeworm</name>
    <dbReference type="NCBI Taxonomy" id="27915"/>
    <lineage>
        <taxon>Eukaryota</taxon>
        <taxon>Metazoa</taxon>
        <taxon>Spiralia</taxon>
        <taxon>Lophotrochozoa</taxon>
        <taxon>Annelida</taxon>
        <taxon>Polychaeta</taxon>
        <taxon>Sedentaria</taxon>
        <taxon>Canalipalpata</taxon>
        <taxon>Sabellida</taxon>
        <taxon>Siboglinidae</taxon>
        <taxon>Ridgeia</taxon>
    </lineage>
</organism>